<evidence type="ECO:0000256" key="6">
    <source>
        <dbReference type="ARBA" id="ARBA00022840"/>
    </source>
</evidence>
<keyword evidence="2" id="KW-0723">Serine/threonine-protein kinase</keyword>
<dbReference type="Pfam" id="PF00069">
    <property type="entry name" value="Pkinase"/>
    <property type="match status" value="1"/>
</dbReference>
<feature type="compositionally biased region" description="Basic and acidic residues" evidence="9">
    <location>
        <begin position="339"/>
        <end position="348"/>
    </location>
</feature>
<feature type="region of interest" description="Disordered" evidence="9">
    <location>
        <begin position="288"/>
        <end position="309"/>
    </location>
</feature>
<evidence type="ECO:0000256" key="8">
    <source>
        <dbReference type="ARBA" id="ARBA00048679"/>
    </source>
</evidence>
<evidence type="ECO:0000256" key="9">
    <source>
        <dbReference type="SAM" id="MobiDB-lite"/>
    </source>
</evidence>
<keyword evidence="4" id="KW-0547">Nucleotide-binding</keyword>
<comment type="caution">
    <text evidence="11">The sequence shown here is derived from an EMBL/GenBank/DDBJ whole genome shotgun (WGS) entry which is preliminary data.</text>
</comment>
<dbReference type="EMBL" id="JAACFV010000276">
    <property type="protein sequence ID" value="KAF7502288.1"/>
    <property type="molecule type" value="Genomic_DNA"/>
</dbReference>
<dbReference type="InterPro" id="IPR050660">
    <property type="entry name" value="NEK_Ser/Thr_kinase"/>
</dbReference>
<dbReference type="GO" id="GO:0004674">
    <property type="term" value="F:protein serine/threonine kinase activity"/>
    <property type="evidence" value="ECO:0007669"/>
    <property type="project" value="UniProtKB-KW"/>
</dbReference>
<keyword evidence="5" id="KW-0418">Kinase</keyword>
<proteinExistence type="predicted"/>
<dbReference type="OrthoDB" id="5986190at2759"/>
<keyword evidence="6" id="KW-0067">ATP-binding</keyword>
<keyword evidence="3" id="KW-0808">Transferase</keyword>
<evidence type="ECO:0000256" key="2">
    <source>
        <dbReference type="ARBA" id="ARBA00022527"/>
    </source>
</evidence>
<dbReference type="AlphaFoldDB" id="A0A8H7DZA7"/>
<reference evidence="11" key="1">
    <citation type="submission" date="2020-02" db="EMBL/GenBank/DDBJ databases">
        <authorList>
            <person name="Palmer J.M."/>
        </authorList>
    </citation>
    <scope>NUCLEOTIDE SEQUENCE</scope>
    <source>
        <strain evidence="11">EPUS1.4</strain>
        <tissue evidence="11">Thallus</tissue>
    </source>
</reference>
<evidence type="ECO:0000256" key="4">
    <source>
        <dbReference type="ARBA" id="ARBA00022741"/>
    </source>
</evidence>
<dbReference type="GO" id="GO:0005524">
    <property type="term" value="F:ATP binding"/>
    <property type="evidence" value="ECO:0007669"/>
    <property type="project" value="UniProtKB-KW"/>
</dbReference>
<evidence type="ECO:0000256" key="5">
    <source>
        <dbReference type="ARBA" id="ARBA00022777"/>
    </source>
</evidence>
<dbReference type="InterPro" id="IPR008271">
    <property type="entry name" value="Ser/Thr_kinase_AS"/>
</dbReference>
<evidence type="ECO:0000256" key="1">
    <source>
        <dbReference type="ARBA" id="ARBA00012513"/>
    </source>
</evidence>
<dbReference type="Proteomes" id="UP000606974">
    <property type="component" value="Unassembled WGS sequence"/>
</dbReference>
<evidence type="ECO:0000256" key="3">
    <source>
        <dbReference type="ARBA" id="ARBA00022679"/>
    </source>
</evidence>
<dbReference type="InterPro" id="IPR000719">
    <property type="entry name" value="Prot_kinase_dom"/>
</dbReference>
<feature type="region of interest" description="Disordered" evidence="9">
    <location>
        <begin position="339"/>
        <end position="370"/>
    </location>
</feature>
<dbReference type="PANTHER" id="PTHR43671">
    <property type="entry name" value="SERINE/THREONINE-PROTEIN KINASE NEK"/>
    <property type="match status" value="1"/>
</dbReference>
<evidence type="ECO:0000313" key="11">
    <source>
        <dbReference type="EMBL" id="KAF7502288.1"/>
    </source>
</evidence>
<accession>A0A8H7DZA7</accession>
<protein>
    <recommendedName>
        <fullName evidence="1">non-specific serine/threonine protein kinase</fullName>
        <ecNumber evidence="1">2.7.11.1</ecNumber>
    </recommendedName>
</protein>
<evidence type="ECO:0000313" key="12">
    <source>
        <dbReference type="Proteomes" id="UP000606974"/>
    </source>
</evidence>
<dbReference type="SUPFAM" id="SSF56112">
    <property type="entry name" value="Protein kinase-like (PK-like)"/>
    <property type="match status" value="1"/>
</dbReference>
<organism evidence="11 12">
    <name type="scientific">Endocarpon pusillum</name>
    <dbReference type="NCBI Taxonomy" id="364733"/>
    <lineage>
        <taxon>Eukaryota</taxon>
        <taxon>Fungi</taxon>
        <taxon>Dikarya</taxon>
        <taxon>Ascomycota</taxon>
        <taxon>Pezizomycotina</taxon>
        <taxon>Eurotiomycetes</taxon>
        <taxon>Chaetothyriomycetidae</taxon>
        <taxon>Verrucariales</taxon>
        <taxon>Verrucariaceae</taxon>
        <taxon>Endocarpon</taxon>
    </lineage>
</organism>
<comment type="catalytic activity">
    <reaction evidence="8">
        <text>L-seryl-[protein] + ATP = O-phospho-L-seryl-[protein] + ADP + H(+)</text>
        <dbReference type="Rhea" id="RHEA:17989"/>
        <dbReference type="Rhea" id="RHEA-COMP:9863"/>
        <dbReference type="Rhea" id="RHEA-COMP:11604"/>
        <dbReference type="ChEBI" id="CHEBI:15378"/>
        <dbReference type="ChEBI" id="CHEBI:29999"/>
        <dbReference type="ChEBI" id="CHEBI:30616"/>
        <dbReference type="ChEBI" id="CHEBI:83421"/>
        <dbReference type="ChEBI" id="CHEBI:456216"/>
        <dbReference type="EC" id="2.7.11.1"/>
    </reaction>
</comment>
<dbReference type="InterPro" id="IPR011009">
    <property type="entry name" value="Kinase-like_dom_sf"/>
</dbReference>
<name>A0A8H7DZA7_9EURO</name>
<evidence type="ECO:0000259" key="10">
    <source>
        <dbReference type="PROSITE" id="PS50011"/>
    </source>
</evidence>
<feature type="domain" description="Protein kinase" evidence="10">
    <location>
        <begin position="1"/>
        <end position="240"/>
    </location>
</feature>
<dbReference type="Gene3D" id="1.10.510.10">
    <property type="entry name" value="Transferase(Phosphotransferase) domain 1"/>
    <property type="match status" value="1"/>
</dbReference>
<gene>
    <name evidence="11" type="ORF">GJ744_006167</name>
</gene>
<dbReference type="EC" id="2.7.11.1" evidence="1"/>
<comment type="catalytic activity">
    <reaction evidence="7">
        <text>L-threonyl-[protein] + ATP = O-phospho-L-threonyl-[protein] + ADP + H(+)</text>
        <dbReference type="Rhea" id="RHEA:46608"/>
        <dbReference type="Rhea" id="RHEA-COMP:11060"/>
        <dbReference type="Rhea" id="RHEA-COMP:11605"/>
        <dbReference type="ChEBI" id="CHEBI:15378"/>
        <dbReference type="ChEBI" id="CHEBI:30013"/>
        <dbReference type="ChEBI" id="CHEBI:30616"/>
        <dbReference type="ChEBI" id="CHEBI:61977"/>
        <dbReference type="ChEBI" id="CHEBI:456216"/>
        <dbReference type="EC" id="2.7.11.1"/>
    </reaction>
</comment>
<evidence type="ECO:0000256" key="7">
    <source>
        <dbReference type="ARBA" id="ARBA00047899"/>
    </source>
</evidence>
<keyword evidence="12" id="KW-1185">Reference proteome</keyword>
<sequence>MWKLVDALLWLHEQLTVKDRPGLCCAHMDFKPENILIHEDADSQVGRWMITDLGIFVFKKLNLEDDDAEKKVDPGVKTVGDLGIKLMTLKTQTINAQVKQEGTYQPPEAHRSGSRHVGRKSDMWSFACVLMVVLTFALGGAKLCDEFREERARGQKADYFYLEKKGVKKGMENDLKPSEITLYLSANKEVETRLYRQAEKHQTEAHWLRQCADLVAQMLRIEPKERLSAKQANSKLQSIYELSKGEQAALPSFTTCASNLETGGLIRKLDHSPDISISTVELSKPFPSAPTLTLSRSLEPTTPIPTHLGRMIHNRTSSIESNGVVTPSNVAGIRVDEPRTSNEQDHIHQSPQSLSDRTSEASQECHSSEIGTPRYYPSFSSPLSRYSSVNWLPGSTSSPSKHVCDVPRLGIELYSLSQDGKFACFIYDHRVRVCGVADGLECASFMIPSDVRWKGVRMSGCYLAMYGIKKKTRKKSIFLYDLSSSREVDLPSTICVKDISGVLVSKKGLFGFVVDNSVHLLHVRTRATPILMVESNYSIMKDNANFGSDGEWLSVWATPRTKDKPHLCYFGQMVSSEDGRLVLHVRRGTYRHGDLSIAKFDLFPFRSEPACIIRKINDNTFFIVRETLEPETCEKVKIQQGKQAVILHDESLICLVRTRTKKAERVILSKNVEPQALEYPLSGDPGDYRRIRSESFLFGKLLSDIQEKTLIAALEHEDAIVLCSLKEREVEIQRISRTSRE</sequence>
<dbReference type="PANTHER" id="PTHR43671:SF98">
    <property type="entry name" value="SERINE_THREONINE-PROTEIN KINASE NEK11"/>
    <property type="match status" value="1"/>
</dbReference>
<dbReference type="PROSITE" id="PS50011">
    <property type="entry name" value="PROTEIN_KINASE_DOM"/>
    <property type="match status" value="1"/>
</dbReference>
<feature type="compositionally biased region" description="Polar residues" evidence="9">
    <location>
        <begin position="290"/>
        <end position="300"/>
    </location>
</feature>
<dbReference type="PROSITE" id="PS00108">
    <property type="entry name" value="PROTEIN_KINASE_ST"/>
    <property type="match status" value="1"/>
</dbReference>
<feature type="compositionally biased region" description="Polar residues" evidence="9">
    <location>
        <begin position="349"/>
        <end position="365"/>
    </location>
</feature>